<dbReference type="InterPro" id="IPR004864">
    <property type="entry name" value="LEA_2"/>
</dbReference>
<sequence>MTGDKDARRKRHMKCLAFIVAGVIAQTAIIVVFVLLVMRIRNLKVRLDSVTVENVNATSSSSSSPSFSMKLTALVTVKNTNFGHFKFDDSTATVSYNGAQVGEGPILKARAKARSTKKFNVTVPVSSSNLSTNSGSLVSDINLGILPLSSHAKLNGKIHLFKIFKKKKSAEMSCTMEVDTKKNVIQKLTCK</sequence>
<organism evidence="7 8">
    <name type="scientific">Carya illinoinensis</name>
    <name type="common">Pecan</name>
    <dbReference type="NCBI Taxonomy" id="32201"/>
    <lineage>
        <taxon>Eukaryota</taxon>
        <taxon>Viridiplantae</taxon>
        <taxon>Streptophyta</taxon>
        <taxon>Embryophyta</taxon>
        <taxon>Tracheophyta</taxon>
        <taxon>Spermatophyta</taxon>
        <taxon>Magnoliopsida</taxon>
        <taxon>eudicotyledons</taxon>
        <taxon>Gunneridae</taxon>
        <taxon>Pentapetalae</taxon>
        <taxon>rosids</taxon>
        <taxon>fabids</taxon>
        <taxon>Fagales</taxon>
        <taxon>Juglandaceae</taxon>
        <taxon>Carya</taxon>
    </lineage>
</organism>
<evidence type="ECO:0000256" key="4">
    <source>
        <dbReference type="ARBA" id="ARBA00023136"/>
    </source>
</evidence>
<comment type="caution">
    <text evidence="7">The sequence shown here is derived from an EMBL/GenBank/DDBJ whole genome shotgun (WGS) entry which is preliminary data.</text>
</comment>
<accession>A0A8T1QNK1</accession>
<dbReference type="Pfam" id="PF03168">
    <property type="entry name" value="LEA_2"/>
    <property type="match status" value="1"/>
</dbReference>
<evidence type="ECO:0000256" key="5">
    <source>
        <dbReference type="SAM" id="Phobius"/>
    </source>
</evidence>
<dbReference type="GO" id="GO:0098542">
    <property type="term" value="P:defense response to other organism"/>
    <property type="evidence" value="ECO:0007669"/>
    <property type="project" value="InterPro"/>
</dbReference>
<keyword evidence="4 5" id="KW-0472">Membrane</keyword>
<evidence type="ECO:0000256" key="3">
    <source>
        <dbReference type="ARBA" id="ARBA00022989"/>
    </source>
</evidence>
<gene>
    <name evidence="7" type="ORF">CIPAW_05G260700</name>
</gene>
<evidence type="ECO:0000256" key="1">
    <source>
        <dbReference type="ARBA" id="ARBA00004167"/>
    </source>
</evidence>
<feature type="domain" description="Late embryogenesis abundant protein LEA-2 subgroup" evidence="6">
    <location>
        <begin position="75"/>
        <end position="175"/>
    </location>
</feature>
<dbReference type="PANTHER" id="PTHR31234:SF65">
    <property type="entry name" value="LATE EMBRYOGENESIS ABUNDANT PROTEIN, LEA_2 SUBGROUP"/>
    <property type="match status" value="1"/>
</dbReference>
<keyword evidence="2 5" id="KW-0812">Transmembrane</keyword>
<feature type="transmembrane region" description="Helical" evidence="5">
    <location>
        <begin position="15"/>
        <end position="38"/>
    </location>
</feature>
<dbReference type="AlphaFoldDB" id="A0A8T1QNK1"/>
<evidence type="ECO:0000259" key="6">
    <source>
        <dbReference type="Pfam" id="PF03168"/>
    </source>
</evidence>
<dbReference type="EMBL" id="CM031813">
    <property type="protein sequence ID" value="KAG6656057.1"/>
    <property type="molecule type" value="Genomic_DNA"/>
</dbReference>
<dbReference type="GO" id="GO:0016020">
    <property type="term" value="C:membrane"/>
    <property type="evidence" value="ECO:0007669"/>
    <property type="project" value="UniProtKB-SubCell"/>
</dbReference>
<protein>
    <recommendedName>
        <fullName evidence="6">Late embryogenesis abundant protein LEA-2 subgroup domain-containing protein</fullName>
    </recommendedName>
</protein>
<dbReference type="PANTHER" id="PTHR31234">
    <property type="entry name" value="LATE EMBRYOGENESIS ABUNDANT (LEA) HYDROXYPROLINE-RICH GLYCOPROTEIN FAMILY"/>
    <property type="match status" value="1"/>
</dbReference>
<dbReference type="InterPro" id="IPR044839">
    <property type="entry name" value="NDR1-like"/>
</dbReference>
<evidence type="ECO:0000313" key="7">
    <source>
        <dbReference type="EMBL" id="KAG6656057.1"/>
    </source>
</evidence>
<dbReference type="Proteomes" id="UP000811609">
    <property type="component" value="Chromosome 5"/>
</dbReference>
<proteinExistence type="predicted"/>
<evidence type="ECO:0000256" key="2">
    <source>
        <dbReference type="ARBA" id="ARBA00022692"/>
    </source>
</evidence>
<keyword evidence="3 5" id="KW-1133">Transmembrane helix</keyword>
<name>A0A8T1QNK1_CARIL</name>
<comment type="subcellular location">
    <subcellularLocation>
        <location evidence="1">Membrane</location>
        <topology evidence="1">Single-pass membrane protein</topology>
    </subcellularLocation>
</comment>
<reference evidence="7" key="1">
    <citation type="submission" date="2020-12" db="EMBL/GenBank/DDBJ databases">
        <title>WGS assembly of Carya illinoinensis cv. Pawnee.</title>
        <authorList>
            <person name="Platts A."/>
            <person name="Shu S."/>
            <person name="Wright S."/>
            <person name="Barry K."/>
            <person name="Edger P."/>
            <person name="Pires J.C."/>
            <person name="Schmutz J."/>
        </authorList>
    </citation>
    <scope>NUCLEOTIDE SEQUENCE</scope>
    <source>
        <tissue evidence="7">Leaf</tissue>
    </source>
</reference>
<evidence type="ECO:0000313" key="8">
    <source>
        <dbReference type="Proteomes" id="UP000811609"/>
    </source>
</evidence>
<keyword evidence="8" id="KW-1185">Reference proteome</keyword>